<dbReference type="InterPro" id="IPR036117">
    <property type="entry name" value="DhaL_dom_sf"/>
</dbReference>
<dbReference type="Proteomes" id="UP000757232">
    <property type="component" value="Unassembled WGS sequence"/>
</dbReference>
<feature type="domain" description="DhaL" evidence="12">
    <location>
        <begin position="440"/>
        <end position="647"/>
    </location>
</feature>
<protein>
    <submittedName>
        <fullName evidence="14">Dak1-domain-containing protein</fullName>
    </submittedName>
</protein>
<dbReference type="SUPFAM" id="SSF82549">
    <property type="entry name" value="DAK1/DegV-like"/>
    <property type="match status" value="1"/>
</dbReference>
<organism evidence="14 15">
    <name type="scientific">Sanghuangporus baumii</name>
    <name type="common">Phellinus baumii</name>
    <dbReference type="NCBI Taxonomy" id="108892"/>
    <lineage>
        <taxon>Eukaryota</taxon>
        <taxon>Fungi</taxon>
        <taxon>Dikarya</taxon>
        <taxon>Basidiomycota</taxon>
        <taxon>Agaricomycotina</taxon>
        <taxon>Agaricomycetes</taxon>
        <taxon>Hymenochaetales</taxon>
        <taxon>Hymenochaetaceae</taxon>
        <taxon>Sanghuangporus</taxon>
    </lineage>
</organism>
<dbReference type="PROSITE" id="PS51480">
    <property type="entry name" value="DHAL"/>
    <property type="match status" value="1"/>
</dbReference>
<dbReference type="Gene3D" id="3.40.50.10440">
    <property type="entry name" value="Dihydroxyacetone kinase, domain 1"/>
    <property type="match status" value="1"/>
</dbReference>
<evidence type="ECO:0000259" key="13">
    <source>
        <dbReference type="PROSITE" id="PS51481"/>
    </source>
</evidence>
<dbReference type="FunFam" id="3.40.50.10440:FF:000001">
    <property type="entry name" value="Dihydroxyacetone kinase, DhaK subunit"/>
    <property type="match status" value="1"/>
</dbReference>
<dbReference type="SMART" id="SM01120">
    <property type="entry name" value="Dak2"/>
    <property type="match status" value="1"/>
</dbReference>
<evidence type="ECO:0000256" key="8">
    <source>
        <dbReference type="ARBA" id="ARBA00022840"/>
    </source>
</evidence>
<evidence type="ECO:0000256" key="10">
    <source>
        <dbReference type="ARBA" id="ARBA00048898"/>
    </source>
</evidence>
<dbReference type="PANTHER" id="PTHR28629">
    <property type="entry name" value="TRIOKINASE/FMN CYCLASE"/>
    <property type="match status" value="1"/>
</dbReference>
<evidence type="ECO:0000259" key="12">
    <source>
        <dbReference type="PROSITE" id="PS51480"/>
    </source>
</evidence>
<evidence type="ECO:0000256" key="1">
    <source>
        <dbReference type="ARBA" id="ARBA00003264"/>
    </source>
</evidence>
<dbReference type="GO" id="GO:0019563">
    <property type="term" value="P:glycerol catabolic process"/>
    <property type="evidence" value="ECO:0007669"/>
    <property type="project" value="TreeGrafter"/>
</dbReference>
<evidence type="ECO:0000256" key="3">
    <source>
        <dbReference type="ARBA" id="ARBA00008757"/>
    </source>
</evidence>
<dbReference type="EMBL" id="LNZH02000206">
    <property type="protein sequence ID" value="OCB85881.1"/>
    <property type="molecule type" value="Genomic_DNA"/>
</dbReference>
<dbReference type="Pfam" id="PF02733">
    <property type="entry name" value="Dak1"/>
    <property type="match status" value="1"/>
</dbReference>
<dbReference type="PANTHER" id="PTHR28629:SF14">
    <property type="entry name" value="DIHYDROXYACETONE KINASE 1"/>
    <property type="match status" value="1"/>
</dbReference>
<keyword evidence="5" id="KW-0547">Nucleotide-binding</keyword>
<comment type="pathway">
    <text evidence="2">Polyol metabolism; glycerol fermentation; glycerone phosphate from glycerol (oxidative route): step 2/2.</text>
</comment>
<feature type="region of interest" description="Disordered" evidence="11">
    <location>
        <begin position="612"/>
        <end position="636"/>
    </location>
</feature>
<proteinExistence type="inferred from homology"/>
<evidence type="ECO:0000256" key="6">
    <source>
        <dbReference type="ARBA" id="ARBA00022777"/>
    </source>
</evidence>
<comment type="catalytic activity">
    <reaction evidence="10">
        <text>dihydroxyacetone + ATP = dihydroxyacetone phosphate + ADP + H(+)</text>
        <dbReference type="Rhea" id="RHEA:15773"/>
        <dbReference type="ChEBI" id="CHEBI:15378"/>
        <dbReference type="ChEBI" id="CHEBI:16016"/>
        <dbReference type="ChEBI" id="CHEBI:30616"/>
        <dbReference type="ChEBI" id="CHEBI:57642"/>
        <dbReference type="ChEBI" id="CHEBI:456216"/>
        <dbReference type="EC" id="2.7.1.29"/>
    </reaction>
</comment>
<dbReference type="InterPro" id="IPR004006">
    <property type="entry name" value="DhaK_dom"/>
</dbReference>
<comment type="function">
    <text evidence="1">Catalyzes both the phosphorylation of dihydroxyacetone and of glyceraldehyde.</text>
</comment>
<dbReference type="AlphaFoldDB" id="A0A9Q5HTX8"/>
<dbReference type="Gene3D" id="3.30.1180.20">
    <property type="entry name" value="Dihydroxyacetone kinase, domain 2"/>
    <property type="match status" value="1"/>
</dbReference>
<evidence type="ECO:0000256" key="11">
    <source>
        <dbReference type="SAM" id="MobiDB-lite"/>
    </source>
</evidence>
<keyword evidence="6" id="KW-0418">Kinase</keyword>
<feature type="domain" description="DhaK" evidence="13">
    <location>
        <begin position="9"/>
        <end position="380"/>
    </location>
</feature>
<evidence type="ECO:0000256" key="4">
    <source>
        <dbReference type="ARBA" id="ARBA00022679"/>
    </source>
</evidence>
<dbReference type="GO" id="GO:0050354">
    <property type="term" value="F:triokinase activity"/>
    <property type="evidence" value="ECO:0007669"/>
    <property type="project" value="UniProtKB-EC"/>
</dbReference>
<comment type="similarity">
    <text evidence="3">Belongs to the dihydroxyacetone kinase (DAK) family.</text>
</comment>
<evidence type="ECO:0000313" key="15">
    <source>
        <dbReference type="Proteomes" id="UP000757232"/>
    </source>
</evidence>
<sequence>MSTKHVFESSDGLVLKALRGAVALNPDLRLHAPTKSVYAKTRGNARVALISGGGAGHEPAHAGYTGRGMLAASVSGDIFASPSASQILTCIQLALATQKTNEVLLIVNNYTGDRLNFGLAAERALSLSLHTDGSSEKGGNPQVEVETVVVADDVSLLNQPSLVGPRGLAGNILVCKILGAAAESSLDLSSLKKLGDAVVANLASIGVGLAHCHVPGRSMPSEKENIIEDGMCELGLGLHNEPGVRRLKVGSAEELVGEMLEQILSSSERRAKVLGNANSGEKFVQNGDEVILYVNNLGGMSTLEMSAIVDEAVSQLESKNIYPSRVLLSSYMTSLNAPGFSLSLLNLTSISRMVCTEATEAVSTSELLSFIDAPTDATAWTGIRSHWPIQGTNRDRSSEERDSLRLLETFSTKLSKEPSDLSEKSRPSKAQWPSLEIDPERVKSGIRGACASVLAVENDLTRFDTIVGDGDCGATFSGGARAILEALDEDELDVDRLSPAELMAALSELLLNSMGGTSGALFGLYFTALSNALSSSTSTSNSIREAPFAALRSLSTHTPARPGDRTIIDSLSPFCSALSNGESLETSAKKAREGAESTRGMRAKLGRATYVGNHHHPDARQGDEEDPSLPPDPGAWGVAALLDGLVHDLTQTVR</sequence>
<evidence type="ECO:0000256" key="2">
    <source>
        <dbReference type="ARBA" id="ARBA00004778"/>
    </source>
</evidence>
<dbReference type="FunFam" id="1.25.40.340:FF:000001">
    <property type="entry name" value="Dihydroxyacetone kinase 1"/>
    <property type="match status" value="1"/>
</dbReference>
<dbReference type="OrthoDB" id="1724672at2759"/>
<name>A0A9Q5HTX8_SANBA</name>
<dbReference type="PROSITE" id="PS51481">
    <property type="entry name" value="DHAK"/>
    <property type="match status" value="1"/>
</dbReference>
<comment type="catalytic activity">
    <reaction evidence="9">
        <text>D-glyceraldehyde + ATP = D-glyceraldehyde 3-phosphate + ADP + H(+)</text>
        <dbReference type="Rhea" id="RHEA:13941"/>
        <dbReference type="ChEBI" id="CHEBI:15378"/>
        <dbReference type="ChEBI" id="CHEBI:17378"/>
        <dbReference type="ChEBI" id="CHEBI:30616"/>
        <dbReference type="ChEBI" id="CHEBI:59776"/>
        <dbReference type="ChEBI" id="CHEBI:456216"/>
        <dbReference type="EC" id="2.7.1.28"/>
    </reaction>
</comment>
<keyword evidence="8" id="KW-0067">ATP-binding</keyword>
<reference evidence="14" key="1">
    <citation type="submission" date="2016-06" db="EMBL/GenBank/DDBJ databases">
        <title>Draft Genome sequence of the fungus Inonotus baumii.</title>
        <authorList>
            <person name="Zhu H."/>
            <person name="Lin W."/>
        </authorList>
    </citation>
    <scope>NUCLEOTIDE SEQUENCE</scope>
    <source>
        <strain evidence="14">821</strain>
    </source>
</reference>
<evidence type="ECO:0000313" key="14">
    <source>
        <dbReference type="EMBL" id="OCB85881.1"/>
    </source>
</evidence>
<evidence type="ECO:0000256" key="9">
    <source>
        <dbReference type="ARBA" id="ARBA00047974"/>
    </source>
</evidence>
<gene>
    <name evidence="14" type="ORF">A7U60_g7013</name>
</gene>
<dbReference type="GO" id="GO:0005524">
    <property type="term" value="F:ATP binding"/>
    <property type="evidence" value="ECO:0007669"/>
    <property type="project" value="UniProtKB-KW"/>
</dbReference>
<dbReference type="GO" id="GO:0004371">
    <property type="term" value="F:glycerone kinase activity"/>
    <property type="evidence" value="ECO:0007669"/>
    <property type="project" value="UniProtKB-EC"/>
</dbReference>
<dbReference type="GO" id="GO:0005829">
    <property type="term" value="C:cytosol"/>
    <property type="evidence" value="ECO:0007669"/>
    <property type="project" value="TreeGrafter"/>
</dbReference>
<comment type="caution">
    <text evidence="14">The sequence shown here is derived from an EMBL/GenBank/DDBJ whole genome shotgun (WGS) entry which is preliminary data.</text>
</comment>
<keyword evidence="7" id="KW-0319">Glycerol metabolism</keyword>
<keyword evidence="15" id="KW-1185">Reference proteome</keyword>
<dbReference type="Pfam" id="PF02734">
    <property type="entry name" value="Dak2"/>
    <property type="match status" value="1"/>
</dbReference>
<dbReference type="Gene3D" id="1.25.40.340">
    <property type="match status" value="1"/>
</dbReference>
<evidence type="ECO:0000256" key="5">
    <source>
        <dbReference type="ARBA" id="ARBA00022741"/>
    </source>
</evidence>
<evidence type="ECO:0000256" key="7">
    <source>
        <dbReference type="ARBA" id="ARBA00022798"/>
    </source>
</evidence>
<dbReference type="FunFam" id="3.30.1180.20:FF:000001">
    <property type="entry name" value="Dihydroxyacetone kinase 1"/>
    <property type="match status" value="1"/>
</dbReference>
<dbReference type="InterPro" id="IPR004007">
    <property type="entry name" value="DhaL_dom"/>
</dbReference>
<accession>A0A9Q5HTX8</accession>
<dbReference type="InterPro" id="IPR050861">
    <property type="entry name" value="Dihydroxyacetone_Kinase"/>
</dbReference>
<keyword evidence="4" id="KW-0808">Transferase</keyword>
<dbReference type="SUPFAM" id="SSF101473">
    <property type="entry name" value="DhaL-like"/>
    <property type="match status" value="1"/>
</dbReference>